<evidence type="ECO:0000256" key="9">
    <source>
        <dbReference type="SAM" id="Phobius"/>
    </source>
</evidence>
<keyword evidence="2" id="KW-0813">Transport</keyword>
<comment type="subcellular location">
    <subcellularLocation>
        <location evidence="1">Cell inner membrane</location>
        <topology evidence="1">Multi-pass membrane protein</topology>
    </subcellularLocation>
</comment>
<accession>A0ABS4GX53</accession>
<dbReference type="Pfam" id="PF04290">
    <property type="entry name" value="DctQ"/>
    <property type="match status" value="1"/>
</dbReference>
<dbReference type="Proteomes" id="UP001519343">
    <property type="component" value="Unassembled WGS sequence"/>
</dbReference>
<reference evidence="11 12" key="1">
    <citation type="submission" date="2021-03" db="EMBL/GenBank/DDBJ databases">
        <title>Genomic Encyclopedia of Type Strains, Phase IV (KMG-IV): sequencing the most valuable type-strain genomes for metagenomic binning, comparative biology and taxonomic classification.</title>
        <authorList>
            <person name="Goeker M."/>
        </authorList>
    </citation>
    <scope>NUCLEOTIDE SEQUENCE [LARGE SCALE GENOMIC DNA]</scope>
    <source>
        <strain evidence="11 12">DSM 24738</strain>
    </source>
</reference>
<name>A0ABS4GX53_9BACL</name>
<organism evidence="11 12">
    <name type="scientific">Ammoniphilus resinae</name>
    <dbReference type="NCBI Taxonomy" id="861532"/>
    <lineage>
        <taxon>Bacteria</taxon>
        <taxon>Bacillati</taxon>
        <taxon>Bacillota</taxon>
        <taxon>Bacilli</taxon>
        <taxon>Bacillales</taxon>
        <taxon>Paenibacillaceae</taxon>
        <taxon>Aneurinibacillus group</taxon>
        <taxon>Ammoniphilus</taxon>
    </lineage>
</organism>
<feature type="transmembrane region" description="Helical" evidence="9">
    <location>
        <begin position="85"/>
        <end position="104"/>
    </location>
</feature>
<dbReference type="PANTHER" id="PTHR35011:SF2">
    <property type="entry name" value="2,3-DIKETO-L-GULONATE TRAP TRANSPORTER SMALL PERMEASE PROTEIN YIAM"/>
    <property type="match status" value="1"/>
</dbReference>
<evidence type="ECO:0000313" key="11">
    <source>
        <dbReference type="EMBL" id="MBP1934450.1"/>
    </source>
</evidence>
<evidence type="ECO:0000256" key="2">
    <source>
        <dbReference type="ARBA" id="ARBA00022448"/>
    </source>
</evidence>
<sequence>MKILRWAWNYLEEFLGGICLAGIVIFVFLNVVLRYIFNAPVGWVSEISTILFVWMVMFGVGAAARHKLHPSIDFLVQMIPVKPRIILEVLMNIVMLYLLVDFSVRGWDFAWDLGWKKLTGMLQMHYTVVYLALPIGFGLMFIRVLGHIISDIKIVLSNDLAKLEERNKPNVEEAL</sequence>
<comment type="caution">
    <text evidence="11">The sequence shown here is derived from an EMBL/GenBank/DDBJ whole genome shotgun (WGS) entry which is preliminary data.</text>
</comment>
<evidence type="ECO:0000313" key="12">
    <source>
        <dbReference type="Proteomes" id="UP001519343"/>
    </source>
</evidence>
<dbReference type="PANTHER" id="PTHR35011">
    <property type="entry name" value="2,3-DIKETO-L-GULONATE TRAP TRANSPORTER SMALL PERMEASE PROTEIN YIAM"/>
    <property type="match status" value="1"/>
</dbReference>
<evidence type="ECO:0000256" key="6">
    <source>
        <dbReference type="ARBA" id="ARBA00022989"/>
    </source>
</evidence>
<dbReference type="InterPro" id="IPR055348">
    <property type="entry name" value="DctQ"/>
</dbReference>
<proteinExistence type="inferred from homology"/>
<feature type="domain" description="Tripartite ATP-independent periplasmic transporters DctQ component" evidence="10">
    <location>
        <begin position="23"/>
        <end position="152"/>
    </location>
</feature>
<feature type="transmembrane region" description="Helical" evidence="9">
    <location>
        <begin position="43"/>
        <end position="64"/>
    </location>
</feature>
<evidence type="ECO:0000256" key="3">
    <source>
        <dbReference type="ARBA" id="ARBA00022475"/>
    </source>
</evidence>
<feature type="transmembrane region" description="Helical" evidence="9">
    <location>
        <begin position="124"/>
        <end position="145"/>
    </location>
</feature>
<gene>
    <name evidence="11" type="ORF">J2Z37_004470</name>
</gene>
<keyword evidence="12" id="KW-1185">Reference proteome</keyword>
<protein>
    <submittedName>
        <fullName evidence="11">TRAP-type C4-dicarboxylate transport system permease small subunit</fullName>
    </submittedName>
</protein>
<evidence type="ECO:0000259" key="10">
    <source>
        <dbReference type="Pfam" id="PF04290"/>
    </source>
</evidence>
<keyword evidence="7 9" id="KW-0472">Membrane</keyword>
<evidence type="ECO:0000256" key="7">
    <source>
        <dbReference type="ARBA" id="ARBA00023136"/>
    </source>
</evidence>
<keyword evidence="3" id="KW-1003">Cell membrane</keyword>
<evidence type="ECO:0000256" key="5">
    <source>
        <dbReference type="ARBA" id="ARBA00022692"/>
    </source>
</evidence>
<keyword evidence="6 9" id="KW-1133">Transmembrane helix</keyword>
<comment type="similarity">
    <text evidence="8">Belongs to the TRAP transporter small permease family.</text>
</comment>
<dbReference type="EMBL" id="JAGGKT010000021">
    <property type="protein sequence ID" value="MBP1934450.1"/>
    <property type="molecule type" value="Genomic_DNA"/>
</dbReference>
<dbReference type="RefSeq" id="WP_209812440.1">
    <property type="nucleotide sequence ID" value="NZ_JAGGKT010000021.1"/>
</dbReference>
<keyword evidence="5 9" id="KW-0812">Transmembrane</keyword>
<evidence type="ECO:0000256" key="8">
    <source>
        <dbReference type="ARBA" id="ARBA00038436"/>
    </source>
</evidence>
<feature type="transmembrane region" description="Helical" evidence="9">
    <location>
        <begin position="14"/>
        <end position="37"/>
    </location>
</feature>
<evidence type="ECO:0000256" key="4">
    <source>
        <dbReference type="ARBA" id="ARBA00022519"/>
    </source>
</evidence>
<dbReference type="InterPro" id="IPR007387">
    <property type="entry name" value="TRAP_DctQ"/>
</dbReference>
<evidence type="ECO:0000256" key="1">
    <source>
        <dbReference type="ARBA" id="ARBA00004429"/>
    </source>
</evidence>
<keyword evidence="4" id="KW-0997">Cell inner membrane</keyword>